<accession>A0A1E5GMR6</accession>
<keyword evidence="3" id="KW-1185">Reference proteome</keyword>
<protein>
    <recommendedName>
        <fullName evidence="1">WxL domain-containing protein</fullName>
    </recommendedName>
</protein>
<gene>
    <name evidence="2" type="ORF">BCR21_03065</name>
</gene>
<reference evidence="3" key="1">
    <citation type="submission" date="2016-09" db="EMBL/GenBank/DDBJ databases">
        <authorList>
            <person name="Gulvik C.A."/>
        </authorList>
    </citation>
    <scope>NUCLEOTIDE SEQUENCE [LARGE SCALE GENOMIC DNA]</scope>
    <source>
        <strain evidence="3">DSM 23328</strain>
    </source>
</reference>
<dbReference type="InterPro" id="IPR027994">
    <property type="entry name" value="WxL_dom"/>
</dbReference>
<organism evidence="2 3">
    <name type="scientific">Enterococcus ureasiticus</name>
    <dbReference type="NCBI Taxonomy" id="903984"/>
    <lineage>
        <taxon>Bacteria</taxon>
        <taxon>Bacillati</taxon>
        <taxon>Bacillota</taxon>
        <taxon>Bacilli</taxon>
        <taxon>Lactobacillales</taxon>
        <taxon>Enterococcaceae</taxon>
        <taxon>Enterococcus</taxon>
    </lineage>
</organism>
<sequence length="263" mass="29240">MKKTLIFTFCFSVLLLTTPVTKVKANSITQEGTISFDASLIPPQVVDPEKPIKPIDPGPSPSTEGFLRIDFVPRLDFGRHKLSKNDHFYQARAQLFHDDTGPRGNFVQITDSRSSGAGWTLQVRQETNFMIPKNDASQLKGSYISLDKSWTNSSMDKKYAPSLVNDVIKIDKIQTTYDLAKADKGKGQGIWSVEFGASDENENGLDSTLTPLVDDTGQPVLDPNFENKQAYENNAVTFFIPGSSDREPGKYQTVLTWILSELP</sequence>
<dbReference type="Proteomes" id="UP000094068">
    <property type="component" value="Unassembled WGS sequence"/>
</dbReference>
<name>A0A1E5GMR6_9ENTE</name>
<evidence type="ECO:0000259" key="1">
    <source>
        <dbReference type="Pfam" id="PF13731"/>
    </source>
</evidence>
<evidence type="ECO:0000313" key="2">
    <source>
        <dbReference type="EMBL" id="OEG13987.1"/>
    </source>
</evidence>
<evidence type="ECO:0000313" key="3">
    <source>
        <dbReference type="Proteomes" id="UP000094068"/>
    </source>
</evidence>
<feature type="domain" description="WxL" evidence="1">
    <location>
        <begin position="26"/>
        <end position="263"/>
    </location>
</feature>
<dbReference type="AlphaFoldDB" id="A0A1E5GMR6"/>
<dbReference type="RefSeq" id="WP_069645037.1">
    <property type="nucleotide sequence ID" value="NZ_MIJZ01000001.1"/>
</dbReference>
<dbReference type="EMBL" id="MIJZ01000001">
    <property type="protein sequence ID" value="OEG13987.1"/>
    <property type="molecule type" value="Genomic_DNA"/>
</dbReference>
<dbReference type="Pfam" id="PF13731">
    <property type="entry name" value="WxL"/>
    <property type="match status" value="1"/>
</dbReference>
<dbReference type="OrthoDB" id="2339326at2"/>
<dbReference type="STRING" id="903984.BCR21_03065"/>
<comment type="caution">
    <text evidence="2">The sequence shown here is derived from an EMBL/GenBank/DDBJ whole genome shotgun (WGS) entry which is preliminary data.</text>
</comment>
<proteinExistence type="predicted"/>